<dbReference type="InterPro" id="IPR000595">
    <property type="entry name" value="cNMP-bd_dom"/>
</dbReference>
<dbReference type="PANTHER" id="PTHR11635">
    <property type="entry name" value="CAMP-DEPENDENT PROTEIN KINASE REGULATORY CHAIN"/>
    <property type="match status" value="1"/>
</dbReference>
<protein>
    <recommendedName>
        <fullName evidence="1">Cyclic nucleotide-binding domain-containing protein</fullName>
    </recommendedName>
</protein>
<dbReference type="EMBL" id="CADCWN010000216">
    <property type="protein sequence ID" value="CAA9578647.1"/>
    <property type="molecule type" value="Genomic_DNA"/>
</dbReference>
<reference evidence="2" key="1">
    <citation type="submission" date="2020-02" db="EMBL/GenBank/DDBJ databases">
        <authorList>
            <person name="Meier V. D."/>
        </authorList>
    </citation>
    <scope>NUCLEOTIDE SEQUENCE</scope>
    <source>
        <strain evidence="2">AVDCRST_MAG18</strain>
    </source>
</reference>
<proteinExistence type="predicted"/>
<dbReference type="Gene3D" id="2.60.120.10">
    <property type="entry name" value="Jelly Rolls"/>
    <property type="match status" value="1"/>
</dbReference>
<dbReference type="GO" id="GO:0034236">
    <property type="term" value="F:protein kinase A catalytic subunit binding"/>
    <property type="evidence" value="ECO:0007669"/>
    <property type="project" value="TreeGrafter"/>
</dbReference>
<sequence>MDGIDDFLQTVSLFRELDKKHRAVIARTVFARSFGPGEAIVREGETGVGVFMIRSGKVEVTKESGEEVEHLSTLGPGEVFGEIALLTDMPRSATVRATEPTELLGLTGWNFRAELQKSPDLAYQMLRITARRLAEADARLAAK</sequence>
<dbReference type="GO" id="GO:0005952">
    <property type="term" value="C:cAMP-dependent protein kinase complex"/>
    <property type="evidence" value="ECO:0007669"/>
    <property type="project" value="InterPro"/>
</dbReference>
<feature type="domain" description="Cyclic nucleotide-binding" evidence="1">
    <location>
        <begin position="13"/>
        <end position="132"/>
    </location>
</feature>
<evidence type="ECO:0000313" key="2">
    <source>
        <dbReference type="EMBL" id="CAA9578647.1"/>
    </source>
</evidence>
<dbReference type="InterPro" id="IPR050503">
    <property type="entry name" value="cAMP-dep_PK_reg_su-like"/>
</dbReference>
<dbReference type="GO" id="GO:0004862">
    <property type="term" value="F:cAMP-dependent protein kinase inhibitor activity"/>
    <property type="evidence" value="ECO:0007669"/>
    <property type="project" value="TreeGrafter"/>
</dbReference>
<dbReference type="SUPFAM" id="SSF51206">
    <property type="entry name" value="cAMP-binding domain-like"/>
    <property type="match status" value="1"/>
</dbReference>
<accession>A0A6J4VGC6</accession>
<name>A0A6J4VGC6_9BACT</name>
<dbReference type="SMART" id="SM00100">
    <property type="entry name" value="cNMP"/>
    <property type="match status" value="1"/>
</dbReference>
<evidence type="ECO:0000259" key="1">
    <source>
        <dbReference type="PROSITE" id="PS50042"/>
    </source>
</evidence>
<dbReference type="AlphaFoldDB" id="A0A6J4VGC6"/>
<dbReference type="PROSITE" id="PS50042">
    <property type="entry name" value="CNMP_BINDING_3"/>
    <property type="match status" value="1"/>
</dbReference>
<dbReference type="CDD" id="cd00038">
    <property type="entry name" value="CAP_ED"/>
    <property type="match status" value="1"/>
</dbReference>
<gene>
    <name evidence="2" type="ORF">AVDCRST_MAG18-2845</name>
</gene>
<dbReference type="Pfam" id="PF00027">
    <property type="entry name" value="cNMP_binding"/>
    <property type="match status" value="1"/>
</dbReference>
<dbReference type="GO" id="GO:0005829">
    <property type="term" value="C:cytosol"/>
    <property type="evidence" value="ECO:0007669"/>
    <property type="project" value="TreeGrafter"/>
</dbReference>
<dbReference type="InterPro" id="IPR018490">
    <property type="entry name" value="cNMP-bd_dom_sf"/>
</dbReference>
<dbReference type="InterPro" id="IPR014710">
    <property type="entry name" value="RmlC-like_jellyroll"/>
</dbReference>
<dbReference type="GO" id="GO:0030552">
    <property type="term" value="F:cAMP binding"/>
    <property type="evidence" value="ECO:0007669"/>
    <property type="project" value="TreeGrafter"/>
</dbReference>
<dbReference type="InterPro" id="IPR018488">
    <property type="entry name" value="cNMP-bd_CS"/>
</dbReference>
<dbReference type="PROSITE" id="PS00888">
    <property type="entry name" value="CNMP_BINDING_1"/>
    <property type="match status" value="1"/>
</dbReference>
<dbReference type="PROSITE" id="PS00889">
    <property type="entry name" value="CNMP_BINDING_2"/>
    <property type="match status" value="1"/>
</dbReference>
<organism evidence="2">
    <name type="scientific">uncultured Thermomicrobiales bacterium</name>
    <dbReference type="NCBI Taxonomy" id="1645740"/>
    <lineage>
        <taxon>Bacteria</taxon>
        <taxon>Pseudomonadati</taxon>
        <taxon>Thermomicrobiota</taxon>
        <taxon>Thermomicrobia</taxon>
        <taxon>Thermomicrobiales</taxon>
        <taxon>environmental samples</taxon>
    </lineage>
</organism>
<dbReference type="PRINTS" id="PR00103">
    <property type="entry name" value="CAMPKINASE"/>
</dbReference>
<dbReference type="PANTHER" id="PTHR11635:SF152">
    <property type="entry name" value="CAMP-DEPENDENT PROTEIN KINASE TYPE I REGULATORY SUBUNIT-RELATED"/>
    <property type="match status" value="1"/>
</dbReference>